<keyword evidence="2" id="KW-1185">Reference proteome</keyword>
<feature type="signal peptide" evidence="1">
    <location>
        <begin position="1"/>
        <end position="37"/>
    </location>
</feature>
<dbReference type="RefSeq" id="XP_055895958.1">
    <property type="nucleotide sequence ID" value="XM_056039983.1"/>
</dbReference>
<protein>
    <submittedName>
        <fullName evidence="3">Uncharacterized protein LOC129928035 isoform X1</fullName>
    </submittedName>
</protein>
<dbReference type="GeneID" id="129928035"/>
<accession>A0A9W3B940</accession>
<keyword evidence="1" id="KW-0732">Signal</keyword>
<evidence type="ECO:0000313" key="2">
    <source>
        <dbReference type="Proteomes" id="UP001165740"/>
    </source>
</evidence>
<dbReference type="OrthoDB" id="10383054at2759"/>
<evidence type="ECO:0000256" key="1">
    <source>
        <dbReference type="SAM" id="SignalP"/>
    </source>
</evidence>
<sequence>MLKHLVPNAQTTPTSSGIMFNIQLLLALITLTPFLQAQDDSHIDLYYKAIRLEHFVTTLKKETRVPDVMVKASYIFMDFSSFNKYSQVYIDEILERNEIEVSLDNLTKRIQNQFYILTTLSANLNKILVRRSQDLNYVTLASTLMASSAILDTVMTLGLLLGHLEDKNATISYSQENGFLQGEMVGSDPCRGDMCVPCLGLQCKKPDS</sequence>
<evidence type="ECO:0000313" key="3">
    <source>
        <dbReference type="RefSeq" id="XP_055895958.1"/>
    </source>
</evidence>
<dbReference type="Proteomes" id="UP001165740">
    <property type="component" value="Chromosome 9"/>
</dbReference>
<dbReference type="AlphaFoldDB" id="A0A9W3B940"/>
<feature type="chain" id="PRO_5041000474" evidence="1">
    <location>
        <begin position="38"/>
        <end position="208"/>
    </location>
</feature>
<gene>
    <name evidence="3" type="primary">LOC129928035</name>
</gene>
<name>A0A9W3B940_BIOGL</name>
<proteinExistence type="predicted"/>
<organism evidence="2 3">
    <name type="scientific">Biomphalaria glabrata</name>
    <name type="common">Bloodfluke planorb</name>
    <name type="synonym">Freshwater snail</name>
    <dbReference type="NCBI Taxonomy" id="6526"/>
    <lineage>
        <taxon>Eukaryota</taxon>
        <taxon>Metazoa</taxon>
        <taxon>Spiralia</taxon>
        <taxon>Lophotrochozoa</taxon>
        <taxon>Mollusca</taxon>
        <taxon>Gastropoda</taxon>
        <taxon>Heterobranchia</taxon>
        <taxon>Euthyneura</taxon>
        <taxon>Panpulmonata</taxon>
        <taxon>Hygrophila</taxon>
        <taxon>Lymnaeoidea</taxon>
        <taxon>Planorbidae</taxon>
        <taxon>Biomphalaria</taxon>
    </lineage>
</organism>
<reference evidence="3" key="1">
    <citation type="submission" date="2025-08" db="UniProtKB">
        <authorList>
            <consortium name="RefSeq"/>
        </authorList>
    </citation>
    <scope>IDENTIFICATION</scope>
</reference>